<dbReference type="InterPro" id="IPR028098">
    <property type="entry name" value="Glyco_trans_4-like_N"/>
</dbReference>
<evidence type="ECO:0000259" key="2">
    <source>
        <dbReference type="Pfam" id="PF13439"/>
    </source>
</evidence>
<gene>
    <name evidence="3" type="ORF">PAUR_a3100</name>
</gene>
<evidence type="ECO:0000313" key="3">
    <source>
        <dbReference type="EMBL" id="MBE0369284.1"/>
    </source>
</evidence>
<feature type="domain" description="Glycosyltransferase subfamily 4-like N-terminal" evidence="2">
    <location>
        <begin position="20"/>
        <end position="208"/>
    </location>
</feature>
<dbReference type="Proteomes" id="UP000615755">
    <property type="component" value="Unassembled WGS sequence"/>
</dbReference>
<evidence type="ECO:0000313" key="4">
    <source>
        <dbReference type="Proteomes" id="UP000615755"/>
    </source>
</evidence>
<dbReference type="PANTHER" id="PTHR45947:SF3">
    <property type="entry name" value="SULFOQUINOVOSYL TRANSFERASE SQD2"/>
    <property type="match status" value="1"/>
</dbReference>
<comment type="caution">
    <text evidence="3">The sequence shown here is derived from an EMBL/GenBank/DDBJ whole genome shotgun (WGS) entry which is preliminary data.</text>
</comment>
<dbReference type="Pfam" id="PF00534">
    <property type="entry name" value="Glycos_transf_1"/>
    <property type="match status" value="1"/>
</dbReference>
<protein>
    <recommendedName>
        <fullName evidence="5">Glycosyltransferase</fullName>
    </recommendedName>
</protein>
<name>A0ABR9EE80_9GAMM</name>
<dbReference type="InterPro" id="IPR001296">
    <property type="entry name" value="Glyco_trans_1"/>
</dbReference>
<dbReference type="EMBL" id="AQGV01000012">
    <property type="protein sequence ID" value="MBE0369284.1"/>
    <property type="molecule type" value="Genomic_DNA"/>
</dbReference>
<sequence length="409" mass="45482">MPEKRSGSIILLSNAYYPNIGGIENSLYHLAKSYQKDGYHVDILVGDINLVNDRSLPSFEVLDGINVHRFGVRQPWCQFPVLRSFARYIDMKKKLKSLIHCDTLGIVSRYHDTTVVAKIVCRLPVVYLVPGVVQEQDKPINTSIDRGYFSYIKKLGRLYVHSMVQQLAFRITNHLIVFSENMKKQVEQCFNRKKPLIEITKPGVDCDRFFPIEEHAKVCLKQTLNIPESGPILLGVGRLVTAKGFHHLIAALPYCPQATAVIIGDGPERKSLECLAVQLGVSGRVIFKGAVAEPNLYYQAADVFMMTSLYEPLGQIILEAIASGLPVIAFSKSAAPHTATDELLSPKNGVFVDRLDGLSLSKAINSVLDNPTITERLSKQGRTLAVDSFNWGALAKMLLTKMDKARINS</sequence>
<dbReference type="InterPro" id="IPR050194">
    <property type="entry name" value="Glycosyltransferase_grp1"/>
</dbReference>
<dbReference type="RefSeq" id="WP_192508437.1">
    <property type="nucleotide sequence ID" value="NZ_AQGV01000012.1"/>
</dbReference>
<dbReference type="Gene3D" id="3.40.50.2000">
    <property type="entry name" value="Glycogen Phosphorylase B"/>
    <property type="match status" value="2"/>
</dbReference>
<accession>A0ABR9EE80</accession>
<reference evidence="3 4" key="1">
    <citation type="submission" date="2015-03" db="EMBL/GenBank/DDBJ databases">
        <title>Genome sequence of Pseudoalteromonas aurantia.</title>
        <authorList>
            <person name="Xie B.-B."/>
            <person name="Rong J.-C."/>
            <person name="Qin Q.-L."/>
            <person name="Zhang Y.-Z."/>
        </authorList>
    </citation>
    <scope>NUCLEOTIDE SEQUENCE [LARGE SCALE GENOMIC DNA]</scope>
    <source>
        <strain evidence="3 4">208</strain>
    </source>
</reference>
<dbReference type="SUPFAM" id="SSF53756">
    <property type="entry name" value="UDP-Glycosyltransferase/glycogen phosphorylase"/>
    <property type="match status" value="1"/>
</dbReference>
<evidence type="ECO:0008006" key="5">
    <source>
        <dbReference type="Google" id="ProtNLM"/>
    </source>
</evidence>
<organism evidence="3 4">
    <name type="scientific">Pseudoalteromonas aurantia 208</name>
    <dbReference type="NCBI Taxonomy" id="1314867"/>
    <lineage>
        <taxon>Bacteria</taxon>
        <taxon>Pseudomonadati</taxon>
        <taxon>Pseudomonadota</taxon>
        <taxon>Gammaproteobacteria</taxon>
        <taxon>Alteromonadales</taxon>
        <taxon>Pseudoalteromonadaceae</taxon>
        <taxon>Pseudoalteromonas</taxon>
    </lineage>
</organism>
<keyword evidence="4" id="KW-1185">Reference proteome</keyword>
<evidence type="ECO:0000259" key="1">
    <source>
        <dbReference type="Pfam" id="PF00534"/>
    </source>
</evidence>
<dbReference type="PANTHER" id="PTHR45947">
    <property type="entry name" value="SULFOQUINOVOSYL TRANSFERASE SQD2"/>
    <property type="match status" value="1"/>
</dbReference>
<proteinExistence type="predicted"/>
<feature type="domain" description="Glycosyl transferase family 1" evidence="1">
    <location>
        <begin position="221"/>
        <end position="382"/>
    </location>
</feature>
<dbReference type="Pfam" id="PF13439">
    <property type="entry name" value="Glyco_transf_4"/>
    <property type="match status" value="1"/>
</dbReference>
<dbReference type="CDD" id="cd03801">
    <property type="entry name" value="GT4_PimA-like"/>
    <property type="match status" value="1"/>
</dbReference>